<dbReference type="STRING" id="181874.A0A409YPA5"/>
<feature type="transmembrane region" description="Helical" evidence="1">
    <location>
        <begin position="35"/>
        <end position="55"/>
    </location>
</feature>
<comment type="caution">
    <text evidence="3">The sequence shown here is derived from an EMBL/GenBank/DDBJ whole genome shotgun (WGS) entry which is preliminary data.</text>
</comment>
<evidence type="ECO:0000313" key="4">
    <source>
        <dbReference type="Proteomes" id="UP000284842"/>
    </source>
</evidence>
<dbReference type="AlphaFoldDB" id="A0A409YPA5"/>
<dbReference type="Proteomes" id="UP000284842">
    <property type="component" value="Unassembled WGS sequence"/>
</dbReference>
<keyword evidence="1" id="KW-0472">Membrane</keyword>
<evidence type="ECO:0000259" key="2">
    <source>
        <dbReference type="Pfam" id="PF20151"/>
    </source>
</evidence>
<keyword evidence="1" id="KW-1133">Transmembrane helix</keyword>
<reference evidence="3 4" key="1">
    <citation type="journal article" date="2018" name="Evol. Lett.">
        <title>Horizontal gene cluster transfer increased hallucinogenic mushroom diversity.</title>
        <authorList>
            <person name="Reynolds H.T."/>
            <person name="Vijayakumar V."/>
            <person name="Gluck-Thaler E."/>
            <person name="Korotkin H.B."/>
            <person name="Matheny P.B."/>
            <person name="Slot J.C."/>
        </authorList>
    </citation>
    <scope>NUCLEOTIDE SEQUENCE [LARGE SCALE GENOMIC DNA]</scope>
    <source>
        <strain evidence="3 4">2629</strain>
    </source>
</reference>
<dbReference type="OrthoDB" id="3038990at2759"/>
<sequence>MAMSNTTLQDIQAQLPNPFTPLAFLPPDLAFQVNVSHYTAVGSLAVMIWDIVINLGADWKLVTKYRIGLPTIFYFMSRWGCLAYLLGITIIQTAPVENCDLVRWIQLLYPFGLPFSSLLFFLRVQAIYEHNKYIVGFFFISWLGVLGGCITPIFGLSGSNIGITPYCLNTRLESYVSAAGLGPLINDTLVFIATTWRLVQNAYAEEGLKGNLKTAFLGYRLPMLSKALLQDGQVYYLTTISLNLVTDVLFFTKTGVPIVYRSFIGVPNIVLMNSMACYVFRNVKFGVFNQALSRVSVSNHRTTIHGHENGRNGMSALVFHHTMQTAEPTRTVLDNTNELSTRKVTYGEKDAGMSNVDSSQSTIDARIV</sequence>
<name>A0A409YPA5_9AGAR</name>
<feature type="transmembrane region" description="Helical" evidence="1">
    <location>
        <begin position="67"/>
        <end position="91"/>
    </location>
</feature>
<feature type="transmembrane region" description="Helical" evidence="1">
    <location>
        <begin position="258"/>
        <end position="280"/>
    </location>
</feature>
<dbReference type="InParanoid" id="A0A409YPA5"/>
<keyword evidence="1" id="KW-0812">Transmembrane</keyword>
<proteinExistence type="predicted"/>
<keyword evidence="4" id="KW-1185">Reference proteome</keyword>
<feature type="domain" description="DUF6533" evidence="2">
    <location>
        <begin position="38"/>
        <end position="81"/>
    </location>
</feature>
<dbReference type="InterPro" id="IPR045340">
    <property type="entry name" value="DUF6533"/>
</dbReference>
<accession>A0A409YPA5</accession>
<organism evidence="3 4">
    <name type="scientific">Panaeolus cyanescens</name>
    <dbReference type="NCBI Taxonomy" id="181874"/>
    <lineage>
        <taxon>Eukaryota</taxon>
        <taxon>Fungi</taxon>
        <taxon>Dikarya</taxon>
        <taxon>Basidiomycota</taxon>
        <taxon>Agaricomycotina</taxon>
        <taxon>Agaricomycetes</taxon>
        <taxon>Agaricomycetidae</taxon>
        <taxon>Agaricales</taxon>
        <taxon>Agaricineae</taxon>
        <taxon>Galeropsidaceae</taxon>
        <taxon>Panaeolus</taxon>
    </lineage>
</organism>
<feature type="transmembrane region" description="Helical" evidence="1">
    <location>
        <begin position="134"/>
        <end position="155"/>
    </location>
</feature>
<evidence type="ECO:0000256" key="1">
    <source>
        <dbReference type="SAM" id="Phobius"/>
    </source>
</evidence>
<dbReference type="Pfam" id="PF20151">
    <property type="entry name" value="DUF6533"/>
    <property type="match status" value="1"/>
</dbReference>
<protein>
    <recommendedName>
        <fullName evidence="2">DUF6533 domain-containing protein</fullName>
    </recommendedName>
</protein>
<evidence type="ECO:0000313" key="3">
    <source>
        <dbReference type="EMBL" id="PPR04830.1"/>
    </source>
</evidence>
<feature type="transmembrane region" description="Helical" evidence="1">
    <location>
        <begin position="103"/>
        <end position="122"/>
    </location>
</feature>
<dbReference type="EMBL" id="NHTK01000886">
    <property type="protein sequence ID" value="PPR04830.1"/>
    <property type="molecule type" value="Genomic_DNA"/>
</dbReference>
<gene>
    <name evidence="3" type="ORF">CVT24_010251</name>
</gene>